<evidence type="ECO:0000259" key="5">
    <source>
        <dbReference type="Pfam" id="PF00496"/>
    </source>
</evidence>
<dbReference type="RefSeq" id="WP_284323744.1">
    <property type="nucleotide sequence ID" value="NZ_BSPP01000002.1"/>
</dbReference>
<dbReference type="Proteomes" id="UP001157355">
    <property type="component" value="Unassembled WGS sequence"/>
</dbReference>
<dbReference type="PIRSF" id="PIRSF002741">
    <property type="entry name" value="MppA"/>
    <property type="match status" value="1"/>
</dbReference>
<dbReference type="Gene3D" id="3.10.105.10">
    <property type="entry name" value="Dipeptide-binding Protein, Domain 3"/>
    <property type="match status" value="1"/>
</dbReference>
<dbReference type="EMBL" id="BSPP01000002">
    <property type="protein sequence ID" value="GLS85532.1"/>
    <property type="molecule type" value="Genomic_DNA"/>
</dbReference>
<dbReference type="GO" id="GO:0030288">
    <property type="term" value="C:outer membrane-bounded periplasmic space"/>
    <property type="evidence" value="ECO:0007669"/>
    <property type="project" value="UniProtKB-ARBA"/>
</dbReference>
<dbReference type="Pfam" id="PF00496">
    <property type="entry name" value="SBP_bac_5"/>
    <property type="match status" value="1"/>
</dbReference>
<feature type="signal peptide" evidence="4">
    <location>
        <begin position="1"/>
        <end position="25"/>
    </location>
</feature>
<dbReference type="SUPFAM" id="SSF53850">
    <property type="entry name" value="Periplasmic binding protein-like II"/>
    <property type="match status" value="1"/>
</dbReference>
<dbReference type="AlphaFoldDB" id="A0AA37WYU6"/>
<evidence type="ECO:0000313" key="6">
    <source>
        <dbReference type="EMBL" id="GLS85532.1"/>
    </source>
</evidence>
<sequence>MLLEPTLRRVGAVAIAALMLGTAPAALMAETPADTLVLAGAIDDIVSLDPHEAYEFSGLDVVNNTYDGLVEINPATLEIEPGLAESWSVAEDGLTYTFKMKAGVTFSSGNPVTAEAAAYSLQRAVKLNKTPAFILNQFGWTAETVDSMITGAGDTLTIKVDKPYAPTFLYNCLTAGVASIVDAEVVKANEAMVDGVSDLGNEYLKTHSAGSGAYTLKNFKPNEGYVLEMRPGYWRGDAKMAKVFMTHVPEAATERLQLEKGDIDVARTLTPIDVAGMAGNADVVVQEDVGGQIYYLSFNQKNENYKNAKFLDAMRWAVDYNGMADTFMKGAAVVHQNFLPSGYLGALDDNPYSLDIEKAKALIAESGIKDPSIKLSVRNAADRMDVAQSIQNTFGQAGIKVELSVGEGAEQLKEYRARQHDGTLQTWGPDYPDPNTNSSTFAENPDNSDAANNTGYLAWRNAYDPGEMTAESKAAVLEQDPAKRVEMYAALQKKFRETAPFIVMFQQARQTGVRANVKGLYTGGAVDAVAYWLVTK</sequence>
<protein>
    <submittedName>
        <fullName evidence="6">ABC transporter substrate-binding protein</fullName>
    </submittedName>
</protein>
<accession>A0AA37WYU6</accession>
<evidence type="ECO:0000256" key="1">
    <source>
        <dbReference type="ARBA" id="ARBA00004418"/>
    </source>
</evidence>
<name>A0AA37WYU6_9RHOB</name>
<comment type="similarity">
    <text evidence="2">Belongs to the bacterial solute-binding protein 5 family.</text>
</comment>
<evidence type="ECO:0000256" key="4">
    <source>
        <dbReference type="SAM" id="SignalP"/>
    </source>
</evidence>
<reference evidence="6 7" key="1">
    <citation type="journal article" date="2014" name="Int. J. Syst. Evol. Microbiol.">
        <title>Complete genome sequence of Corynebacterium casei LMG S-19264T (=DSM 44701T), isolated from a smear-ripened cheese.</title>
        <authorList>
            <consortium name="US DOE Joint Genome Institute (JGI-PGF)"/>
            <person name="Walter F."/>
            <person name="Albersmeier A."/>
            <person name="Kalinowski J."/>
            <person name="Ruckert C."/>
        </authorList>
    </citation>
    <scope>NUCLEOTIDE SEQUENCE [LARGE SCALE GENOMIC DNA]</scope>
    <source>
        <strain evidence="6 7">NBRC 111766</strain>
    </source>
</reference>
<feature type="compositionally biased region" description="Polar residues" evidence="3">
    <location>
        <begin position="434"/>
        <end position="453"/>
    </location>
</feature>
<organism evidence="6 7">
    <name type="scientific">Cypionkella aquatica</name>
    <dbReference type="NCBI Taxonomy" id="1756042"/>
    <lineage>
        <taxon>Bacteria</taxon>
        <taxon>Pseudomonadati</taxon>
        <taxon>Pseudomonadota</taxon>
        <taxon>Alphaproteobacteria</taxon>
        <taxon>Rhodobacterales</taxon>
        <taxon>Paracoccaceae</taxon>
        <taxon>Cypionkella</taxon>
    </lineage>
</organism>
<proteinExistence type="inferred from homology"/>
<keyword evidence="7" id="KW-1185">Reference proteome</keyword>
<keyword evidence="4" id="KW-0732">Signal</keyword>
<evidence type="ECO:0000256" key="2">
    <source>
        <dbReference type="ARBA" id="ARBA00005695"/>
    </source>
</evidence>
<feature type="domain" description="Solute-binding protein family 5" evidence="5">
    <location>
        <begin position="78"/>
        <end position="447"/>
    </location>
</feature>
<dbReference type="InterPro" id="IPR030678">
    <property type="entry name" value="Peptide/Ni-bd"/>
</dbReference>
<dbReference type="InterPro" id="IPR039424">
    <property type="entry name" value="SBP_5"/>
</dbReference>
<dbReference type="CDD" id="cd08512">
    <property type="entry name" value="PBP2_NikA_DppA_OppA_like_7"/>
    <property type="match status" value="1"/>
</dbReference>
<dbReference type="GO" id="GO:0015833">
    <property type="term" value="P:peptide transport"/>
    <property type="evidence" value="ECO:0007669"/>
    <property type="project" value="TreeGrafter"/>
</dbReference>
<gene>
    <name evidence="6" type="primary">DdpA</name>
    <name evidence="6" type="ORF">GCM10010873_05050</name>
</gene>
<dbReference type="Gene3D" id="3.90.76.10">
    <property type="entry name" value="Dipeptide-binding Protein, Domain 1"/>
    <property type="match status" value="1"/>
</dbReference>
<comment type="caution">
    <text evidence="6">The sequence shown here is derived from an EMBL/GenBank/DDBJ whole genome shotgun (WGS) entry which is preliminary data.</text>
</comment>
<comment type="subcellular location">
    <subcellularLocation>
        <location evidence="1">Periplasm</location>
    </subcellularLocation>
</comment>
<evidence type="ECO:0000256" key="3">
    <source>
        <dbReference type="SAM" id="MobiDB-lite"/>
    </source>
</evidence>
<feature type="region of interest" description="Disordered" evidence="3">
    <location>
        <begin position="423"/>
        <end position="453"/>
    </location>
</feature>
<dbReference type="Gene3D" id="3.40.190.10">
    <property type="entry name" value="Periplasmic binding protein-like II"/>
    <property type="match status" value="1"/>
</dbReference>
<evidence type="ECO:0000313" key="7">
    <source>
        <dbReference type="Proteomes" id="UP001157355"/>
    </source>
</evidence>
<feature type="chain" id="PRO_5041312357" evidence="4">
    <location>
        <begin position="26"/>
        <end position="536"/>
    </location>
</feature>
<dbReference type="GO" id="GO:0043190">
    <property type="term" value="C:ATP-binding cassette (ABC) transporter complex"/>
    <property type="evidence" value="ECO:0007669"/>
    <property type="project" value="InterPro"/>
</dbReference>
<dbReference type="PANTHER" id="PTHR30290">
    <property type="entry name" value="PERIPLASMIC BINDING COMPONENT OF ABC TRANSPORTER"/>
    <property type="match status" value="1"/>
</dbReference>
<dbReference type="GO" id="GO:1904680">
    <property type="term" value="F:peptide transmembrane transporter activity"/>
    <property type="evidence" value="ECO:0007669"/>
    <property type="project" value="TreeGrafter"/>
</dbReference>
<dbReference type="InterPro" id="IPR000914">
    <property type="entry name" value="SBP_5_dom"/>
</dbReference>